<dbReference type="Proteomes" id="UP000032683">
    <property type="component" value="Unassembled WGS sequence"/>
</dbReference>
<accession>A0A0D6QBG1</accession>
<gene>
    <name evidence="1" type="ORF">Gxy13693_042_006</name>
</gene>
<name>A0A0D6QBG1_KOMXY</name>
<protein>
    <submittedName>
        <fullName evidence="1">Uncharacterized protein</fullName>
    </submittedName>
</protein>
<dbReference type="EMBL" id="BANJ01000042">
    <property type="protein sequence ID" value="GAO00172.1"/>
    <property type="molecule type" value="Genomic_DNA"/>
</dbReference>
<dbReference type="AlphaFoldDB" id="A0A0D6QBG1"/>
<comment type="caution">
    <text evidence="1">The sequence shown here is derived from an EMBL/GenBank/DDBJ whole genome shotgun (WGS) entry which is preliminary data.</text>
</comment>
<organism evidence="1 2">
    <name type="scientific">Komagataeibacter xylinus NBRC 13693</name>
    <dbReference type="NCBI Taxonomy" id="1234668"/>
    <lineage>
        <taxon>Bacteria</taxon>
        <taxon>Pseudomonadati</taxon>
        <taxon>Pseudomonadota</taxon>
        <taxon>Alphaproteobacteria</taxon>
        <taxon>Acetobacterales</taxon>
        <taxon>Acetobacteraceae</taxon>
        <taxon>Komagataeibacter</taxon>
    </lineage>
</organism>
<evidence type="ECO:0000313" key="2">
    <source>
        <dbReference type="Proteomes" id="UP000032683"/>
    </source>
</evidence>
<reference evidence="1 2" key="1">
    <citation type="submission" date="2012-11" db="EMBL/GenBank/DDBJ databases">
        <title>Whole genome sequence of Gluconacetobacter xylinus NBRC 13693.</title>
        <authorList>
            <person name="Azuma Y."/>
            <person name="Higashiura N."/>
            <person name="Hirakawa H."/>
            <person name="Matsushita K."/>
        </authorList>
    </citation>
    <scope>NUCLEOTIDE SEQUENCE [LARGE SCALE GENOMIC DNA]</scope>
    <source>
        <strain evidence="1 2">NBRC 13693</strain>
    </source>
</reference>
<sequence length="83" mass="9723">MTLRLWSDGDVSKVKRPIIDLDDILTVADPFVSYAKKEADLATVMRLPELYVTSLYNYLIKHVIIIHYEFLIPQVMRFCEFSN</sequence>
<evidence type="ECO:0000313" key="1">
    <source>
        <dbReference type="EMBL" id="GAO00172.1"/>
    </source>
</evidence>
<proteinExistence type="predicted"/>